<keyword evidence="3" id="KW-0067">ATP-binding</keyword>
<comment type="caution">
    <text evidence="5">The sequence shown here is derived from an EMBL/GenBank/DDBJ whole genome shotgun (WGS) entry which is preliminary data.</text>
</comment>
<dbReference type="SUPFAM" id="SSF47323">
    <property type="entry name" value="Anticodon-binding domain of a subclass of class I aminoacyl-tRNA synthetases"/>
    <property type="match status" value="1"/>
</dbReference>
<dbReference type="OrthoDB" id="9805987at2"/>
<evidence type="ECO:0000259" key="4">
    <source>
        <dbReference type="Pfam" id="PF05746"/>
    </source>
</evidence>
<evidence type="ECO:0000313" key="6">
    <source>
        <dbReference type="Proteomes" id="UP000256562"/>
    </source>
</evidence>
<dbReference type="AlphaFoldDB" id="A0A3E0IR41"/>
<evidence type="ECO:0000256" key="3">
    <source>
        <dbReference type="ARBA" id="ARBA00022840"/>
    </source>
</evidence>
<evidence type="ECO:0000256" key="1">
    <source>
        <dbReference type="ARBA" id="ARBA00022598"/>
    </source>
</evidence>
<dbReference type="GO" id="GO:0004814">
    <property type="term" value="F:arginine-tRNA ligase activity"/>
    <property type="evidence" value="ECO:0007669"/>
    <property type="project" value="InterPro"/>
</dbReference>
<name>A0A3E0IR41_9STAP</name>
<gene>
    <name evidence="5" type="ORF">DOS83_03950</name>
</gene>
<feature type="domain" description="DALR anticodon binding" evidence="4">
    <location>
        <begin position="1"/>
        <end position="52"/>
    </location>
</feature>
<protein>
    <recommendedName>
        <fullName evidence="4">DALR anticodon binding domain-containing protein</fullName>
    </recommendedName>
</protein>
<evidence type="ECO:0000256" key="2">
    <source>
        <dbReference type="ARBA" id="ARBA00022741"/>
    </source>
</evidence>
<organism evidence="5 6">
    <name type="scientific">Staphylococcus felis</name>
    <dbReference type="NCBI Taxonomy" id="46127"/>
    <lineage>
        <taxon>Bacteria</taxon>
        <taxon>Bacillati</taxon>
        <taxon>Bacillota</taxon>
        <taxon>Bacilli</taxon>
        <taxon>Bacillales</taxon>
        <taxon>Staphylococcaceae</taxon>
        <taxon>Staphylococcus</taxon>
    </lineage>
</organism>
<feature type="non-terminal residue" evidence="5">
    <location>
        <position position="1"/>
    </location>
</feature>
<dbReference type="GO" id="GO:0005524">
    <property type="term" value="F:ATP binding"/>
    <property type="evidence" value="ECO:0007669"/>
    <property type="project" value="UniProtKB-KW"/>
</dbReference>
<dbReference type="GO" id="GO:0006420">
    <property type="term" value="P:arginyl-tRNA aminoacylation"/>
    <property type="evidence" value="ECO:0007669"/>
    <property type="project" value="InterPro"/>
</dbReference>
<keyword evidence="1" id="KW-0436">Ligase</keyword>
<dbReference type="InterPro" id="IPR009080">
    <property type="entry name" value="tRNAsynth_Ia_anticodon-bd"/>
</dbReference>
<reference evidence="5 6" key="1">
    <citation type="journal article" date="2018" name="Vet. Microbiol.">
        <title>Characterisation of Staphylococcus felis isolated from cats using whole genome sequencing.</title>
        <authorList>
            <person name="Worthing K."/>
            <person name="Pang S."/>
            <person name="Trott D.J."/>
            <person name="Abraham S."/>
            <person name="Coombs G.W."/>
            <person name="Jordan D."/>
            <person name="McIntyre L."/>
            <person name="Davies M.R."/>
            <person name="Norris J."/>
        </authorList>
    </citation>
    <scope>NUCLEOTIDE SEQUENCE [LARGE SCALE GENOMIC DNA]</scope>
    <source>
        <strain evidence="5 6">F9</strain>
    </source>
</reference>
<dbReference type="EMBL" id="QKXQ01000175">
    <property type="protein sequence ID" value="REH98014.1"/>
    <property type="molecule type" value="Genomic_DNA"/>
</dbReference>
<dbReference type="Pfam" id="PF05746">
    <property type="entry name" value="DALR_1"/>
    <property type="match status" value="1"/>
</dbReference>
<dbReference type="Proteomes" id="UP000256562">
    <property type="component" value="Unassembled WGS sequence"/>
</dbReference>
<keyword evidence="2" id="KW-0547">Nucleotide-binding</keyword>
<dbReference type="InterPro" id="IPR008909">
    <property type="entry name" value="DALR_anticod-bd"/>
</dbReference>
<proteinExistence type="predicted"/>
<sequence length="53" mass="6134">YSIQLCRLFNSYYNIERILDSTNEESKIILLGIVSQNIESSMKLLGINLIKEI</sequence>
<accession>A0A3E0IR41</accession>
<dbReference type="Gene3D" id="1.10.730.10">
    <property type="entry name" value="Isoleucyl-tRNA Synthetase, Domain 1"/>
    <property type="match status" value="1"/>
</dbReference>
<evidence type="ECO:0000313" key="5">
    <source>
        <dbReference type="EMBL" id="REH98014.1"/>
    </source>
</evidence>